<dbReference type="EMBL" id="PIFK01000090">
    <property type="protein sequence ID" value="PTP19725.1"/>
    <property type="molecule type" value="Genomic_DNA"/>
</dbReference>
<dbReference type="Proteomes" id="UP000244197">
    <property type="component" value="Unassembled WGS sequence"/>
</dbReference>
<reference evidence="2 3" key="1">
    <citation type="submission" date="2017-11" db="EMBL/GenBank/DDBJ databases">
        <title>Population delineation of vibrios coincides with oyster pathogenicity.</title>
        <authorList>
            <person name="Bruto M."/>
            <person name="Labreuche Y."/>
            <person name="James A."/>
            <person name="Piel D."/>
            <person name="Chenivesse S."/>
            <person name="Petton B."/>
            <person name="Polz M.F."/>
            <person name="Le Roux F."/>
        </authorList>
    </citation>
    <scope>NUCLEOTIDE SEQUENCE [LARGE SCALE GENOMIC DNA]</scope>
    <source>
        <strain evidence="2 3">FF_144</strain>
    </source>
</reference>
<name>A0A2T5EIB7_VIBSP</name>
<evidence type="ECO:0008006" key="4">
    <source>
        <dbReference type="Google" id="ProtNLM"/>
    </source>
</evidence>
<evidence type="ECO:0000313" key="3">
    <source>
        <dbReference type="Proteomes" id="UP000244197"/>
    </source>
</evidence>
<protein>
    <recommendedName>
        <fullName evidence="4">KfrA N-terminal DNA-binding domain-containing protein</fullName>
    </recommendedName>
</protein>
<evidence type="ECO:0000313" key="2">
    <source>
        <dbReference type="EMBL" id="PTP19725.1"/>
    </source>
</evidence>
<proteinExistence type="predicted"/>
<gene>
    <name evidence="2" type="ORF">CWO07_24550</name>
</gene>
<sequence>MDNFEHDFLEGCKRVGVKNTSRLKYPPKHYRAVYVDRTNNSQDLIGVKEFHLAVGGGEYKVAKVAYQLLNTPDDSSDLEVPPTPQWYQQFVANTASFAQSLWGDISTQIKHEVDERVQMSEAAKNQAEREQTIVEDYLEDIIAEKETLEVTVEELAGYSQRNEQLKHEIKDLARDKQHIENKLSDAIEELNSLRSYTPELQSLRTQVAILETELEHRSQQTNDLRIALDVVNSLKSVSKDTETLTDDTVNEGICD</sequence>
<dbReference type="AlphaFoldDB" id="A0A2T5EIB7"/>
<dbReference type="RefSeq" id="WP_108188403.1">
    <property type="nucleotide sequence ID" value="NZ_PIFK01000090.1"/>
</dbReference>
<accession>A0A2T5EIB7</accession>
<keyword evidence="1" id="KW-0175">Coiled coil</keyword>
<feature type="coiled-coil region" evidence="1">
    <location>
        <begin position="110"/>
        <end position="220"/>
    </location>
</feature>
<organism evidence="2 3">
    <name type="scientific">Vibrio splendidus</name>
    <dbReference type="NCBI Taxonomy" id="29497"/>
    <lineage>
        <taxon>Bacteria</taxon>
        <taxon>Pseudomonadati</taxon>
        <taxon>Pseudomonadota</taxon>
        <taxon>Gammaproteobacteria</taxon>
        <taxon>Vibrionales</taxon>
        <taxon>Vibrionaceae</taxon>
        <taxon>Vibrio</taxon>
    </lineage>
</organism>
<comment type="caution">
    <text evidence="2">The sequence shown here is derived from an EMBL/GenBank/DDBJ whole genome shotgun (WGS) entry which is preliminary data.</text>
</comment>
<evidence type="ECO:0000256" key="1">
    <source>
        <dbReference type="SAM" id="Coils"/>
    </source>
</evidence>